<feature type="non-terminal residue" evidence="2">
    <location>
        <position position="1"/>
    </location>
</feature>
<dbReference type="EMBL" id="HACM01012549">
    <property type="protein sequence ID" value="CRZ12991.1"/>
    <property type="molecule type" value="Transcribed_RNA"/>
</dbReference>
<evidence type="ECO:0000313" key="2">
    <source>
        <dbReference type="EMBL" id="CRZ12991.1"/>
    </source>
</evidence>
<organism evidence="2">
    <name type="scientific">Spongospora subterranea</name>
    <dbReference type="NCBI Taxonomy" id="70186"/>
    <lineage>
        <taxon>Eukaryota</taxon>
        <taxon>Sar</taxon>
        <taxon>Rhizaria</taxon>
        <taxon>Endomyxa</taxon>
        <taxon>Phytomyxea</taxon>
        <taxon>Plasmodiophorida</taxon>
        <taxon>Plasmodiophoridae</taxon>
        <taxon>Spongospora</taxon>
    </lineage>
</organism>
<feature type="chain" id="PRO_5005223994" evidence="1">
    <location>
        <begin position="18"/>
        <end position="113"/>
    </location>
</feature>
<evidence type="ECO:0000256" key="1">
    <source>
        <dbReference type="SAM" id="SignalP"/>
    </source>
</evidence>
<sequence>LSPALSLSCHILVSVIAACLLGKYHRYSAAICRVGNRCTILCCDKPHSVRALPVRQDVKNWGSVLPQLAALAESSVEMSNTDRLSGYSVTLQYTIGRMYTAHFFGINKLRLFA</sequence>
<protein>
    <submittedName>
        <fullName evidence="2">Uncharacterized protein</fullName>
    </submittedName>
</protein>
<keyword evidence="1" id="KW-0732">Signal</keyword>
<reference evidence="2" key="1">
    <citation type="submission" date="2015-04" db="EMBL/GenBank/DDBJ databases">
        <title>The genome sequence of the plant pathogenic Rhizarian Plasmodiophora brassicae reveals insights in its biotrophic life cycle and the origin of chitin synthesis.</title>
        <authorList>
            <person name="Schwelm A."/>
            <person name="Fogelqvist J."/>
            <person name="Knaust A."/>
            <person name="Julke S."/>
            <person name="Lilja T."/>
            <person name="Dhandapani V."/>
            <person name="Bonilla-Rosso G."/>
            <person name="Karlsson M."/>
            <person name="Shevchenko A."/>
            <person name="Choi S.R."/>
            <person name="Kim H.G."/>
            <person name="Park J.Y."/>
            <person name="Lim Y.P."/>
            <person name="Ludwig-Muller J."/>
            <person name="Dixelius C."/>
        </authorList>
    </citation>
    <scope>NUCLEOTIDE SEQUENCE</scope>
    <source>
        <tissue evidence="2">Potato root galls</tissue>
    </source>
</reference>
<accession>A0A0H5RGX7</accession>
<proteinExistence type="predicted"/>
<name>A0A0H5RGX7_9EUKA</name>
<feature type="signal peptide" evidence="1">
    <location>
        <begin position="1"/>
        <end position="17"/>
    </location>
</feature>
<feature type="non-terminal residue" evidence="2">
    <location>
        <position position="113"/>
    </location>
</feature>
<dbReference type="AlphaFoldDB" id="A0A0H5RGX7"/>